<dbReference type="GO" id="GO:0019031">
    <property type="term" value="C:viral envelope"/>
    <property type="evidence" value="ECO:0007669"/>
    <property type="project" value="UniProtKB-KW"/>
</dbReference>
<keyword evidence="12" id="KW-1185">Reference proteome</keyword>
<evidence type="ECO:0000313" key="12">
    <source>
        <dbReference type="Proteomes" id="UP000204667"/>
    </source>
</evidence>
<dbReference type="RefSeq" id="YP_009165620.1">
    <property type="nucleotide sequence ID" value="NC_027923.1"/>
</dbReference>
<keyword evidence="3 10" id="KW-0812">Transmembrane</keyword>
<dbReference type="InterPro" id="IPR006733">
    <property type="entry name" value="Baculo_ODV-E56"/>
</dbReference>
<keyword evidence="9" id="KW-0325">Glycoprotein</keyword>
<keyword evidence="5" id="KW-0261">Viral envelope protein</keyword>
<comment type="similarity">
    <text evidence="2">Belongs to the baculoviridae E56 family.</text>
</comment>
<keyword evidence="4" id="KW-0946">Virion</keyword>
<dbReference type="EMBL" id="KM596836">
    <property type="protein sequence ID" value="AKN80622.1"/>
    <property type="molecule type" value="Genomic_DNA"/>
</dbReference>
<dbReference type="KEGG" id="vg:26039990"/>
<keyword evidence="6" id="KW-0426">Late protein</keyword>
<evidence type="ECO:0000256" key="5">
    <source>
        <dbReference type="ARBA" id="ARBA00022879"/>
    </source>
</evidence>
<gene>
    <name evidence="11" type="primary">odv-e56 (pif-5)</name>
</gene>
<evidence type="ECO:0000256" key="3">
    <source>
        <dbReference type="ARBA" id="ARBA00022692"/>
    </source>
</evidence>
<keyword evidence="8 10" id="KW-0472">Membrane</keyword>
<feature type="transmembrane region" description="Helical" evidence="10">
    <location>
        <begin position="319"/>
        <end position="340"/>
    </location>
</feature>
<comment type="subcellular location">
    <subcellularLocation>
        <location evidence="1">Virion membrane</location>
    </subcellularLocation>
</comment>
<accession>A0A0M3WNL2</accession>
<evidence type="ECO:0000256" key="10">
    <source>
        <dbReference type="SAM" id="Phobius"/>
    </source>
</evidence>
<organism evidence="11 12">
    <name type="scientific">Perigonia lusca single nucleopolyhedrovirus</name>
    <dbReference type="NCBI Taxonomy" id="1675865"/>
    <lineage>
        <taxon>Viruses</taxon>
        <taxon>Viruses incertae sedis</taxon>
        <taxon>Naldaviricetes</taxon>
        <taxon>Lefavirales</taxon>
        <taxon>Baculoviridae</taxon>
        <taxon>Alphabaculovirus</taxon>
        <taxon>Alphabaculovirus peluscae</taxon>
        <taxon>Perigonia lusca nucleopolyhedrovirus</taxon>
    </lineage>
</organism>
<evidence type="ECO:0000256" key="4">
    <source>
        <dbReference type="ARBA" id="ARBA00022844"/>
    </source>
</evidence>
<name>A0A0M3WNL2_9ABAC</name>
<dbReference type="Pfam" id="PF04639">
    <property type="entry name" value="Baculo_E56"/>
    <property type="match status" value="1"/>
</dbReference>
<dbReference type="OrthoDB" id="8860at10239"/>
<dbReference type="GeneID" id="26039990"/>
<evidence type="ECO:0000256" key="6">
    <source>
        <dbReference type="ARBA" id="ARBA00022921"/>
    </source>
</evidence>
<reference evidence="11 12" key="1">
    <citation type="journal article" date="2016" name="Sci. Rep.">
        <title>Genome sequence of Perigonia lusca single nucleopolyhedrovirus: insights into the evolution of a nucleotide metabolism enzyme in the family Baculoviridae.</title>
        <authorList>
            <person name="Ardisson-Araujo D.M."/>
            <person name="Lima R.N."/>
            <person name="Melo F.L."/>
            <person name="Clem R.J."/>
            <person name="Huang N."/>
            <person name="Bao S.N."/>
            <person name="Sosa-Gomez D.R."/>
            <person name="Ribeiro B.M."/>
        </authorList>
    </citation>
    <scope>NUCLEOTIDE SEQUENCE [LARGE SCALE GENOMIC DNA]</scope>
</reference>
<evidence type="ECO:0000256" key="2">
    <source>
        <dbReference type="ARBA" id="ARBA00008534"/>
    </source>
</evidence>
<evidence type="ECO:0000256" key="9">
    <source>
        <dbReference type="ARBA" id="ARBA00023180"/>
    </source>
</evidence>
<proteinExistence type="inferred from homology"/>
<sequence length="355" mass="38987">MTFFTSLRRVNKVYTNPTQFTNIDNVILIRSAPNGFQDVFNAPTALNLGNNTYRPGYRLDNNVFVLSSDINRVMRNNDISGIRSIFRSANNSQINSVSLLRRADNVPDARFHSSKLKRDAVRANFPNTATRTPDGVLQVLETNPRLNNRLISLKSIGTPILLGVGIYLVFSAATLIQDIINVINTVGGSYYVTGLNGGDTVNSCLLRHRTCQLPVNIDSANLCTFDPLLIDDTQALNSICQGFDYNEEKTVCRASDPNADPLSPQYVDISDLPVDHMLTCIEPYDFADLIGDLGLDNLLGEDGLVSKSSDKSSSISDKLLPLILMIGAIILIAIVLFFIIKALINRQKVVVSSST</sequence>
<keyword evidence="7 10" id="KW-1133">Transmembrane helix</keyword>
<evidence type="ECO:0000256" key="1">
    <source>
        <dbReference type="ARBA" id="ARBA00004182"/>
    </source>
</evidence>
<protein>
    <submittedName>
        <fullName evidence="11">Per os infectivity factor 5</fullName>
    </submittedName>
</protein>
<evidence type="ECO:0000256" key="7">
    <source>
        <dbReference type="ARBA" id="ARBA00022989"/>
    </source>
</evidence>
<dbReference type="GO" id="GO:0055036">
    <property type="term" value="C:virion membrane"/>
    <property type="evidence" value="ECO:0007669"/>
    <property type="project" value="UniProtKB-SubCell"/>
</dbReference>
<evidence type="ECO:0000313" key="11">
    <source>
        <dbReference type="EMBL" id="AKN80622.1"/>
    </source>
</evidence>
<evidence type="ECO:0000256" key="8">
    <source>
        <dbReference type="ARBA" id="ARBA00023136"/>
    </source>
</evidence>
<dbReference type="Proteomes" id="UP000204667">
    <property type="component" value="Segment"/>
</dbReference>